<dbReference type="InterPro" id="IPR036280">
    <property type="entry name" value="Multihaem_cyt_sf"/>
</dbReference>
<dbReference type="Proteomes" id="UP000285693">
    <property type="component" value="Unassembled WGS sequence"/>
</dbReference>
<feature type="domain" description="Treble clef zinc finger" evidence="2">
    <location>
        <begin position="229"/>
        <end position="284"/>
    </location>
</feature>
<dbReference type="PANTHER" id="PTHR37317:SF1">
    <property type="entry name" value="ZINC-RIBBON DOMAIN-CONTAINING PROTEIN-RELATED"/>
    <property type="match status" value="1"/>
</dbReference>
<dbReference type="SUPFAM" id="SSF48695">
    <property type="entry name" value="Multiheme cytochromes"/>
    <property type="match status" value="1"/>
</dbReference>
<evidence type="ECO:0000259" key="2">
    <source>
        <dbReference type="Pfam" id="PF14311"/>
    </source>
</evidence>
<protein>
    <recommendedName>
        <fullName evidence="2">Treble clef zinc finger domain-containing protein</fullName>
    </recommendedName>
</protein>
<feature type="domain" description="Treble clef zinc finger" evidence="2">
    <location>
        <begin position="751"/>
        <end position="800"/>
    </location>
</feature>
<feature type="domain" description="Treble clef zinc finger" evidence="2">
    <location>
        <begin position="816"/>
        <end position="869"/>
    </location>
</feature>
<feature type="domain" description="Treble clef zinc finger" evidence="2">
    <location>
        <begin position="81"/>
        <end position="134"/>
    </location>
</feature>
<proteinExistence type="predicted"/>
<gene>
    <name evidence="3" type="ORF">DWW65_02395</name>
</gene>
<feature type="domain" description="Treble clef zinc finger" evidence="2">
    <location>
        <begin position="304"/>
        <end position="362"/>
    </location>
</feature>
<accession>A0A3R6BUU7</accession>
<feature type="domain" description="Treble clef zinc finger" evidence="2">
    <location>
        <begin position="954"/>
        <end position="1016"/>
    </location>
</feature>
<dbReference type="InterPro" id="IPR025487">
    <property type="entry name" value="DUF4379"/>
</dbReference>
<dbReference type="InterPro" id="IPR018527">
    <property type="entry name" value="Rubredoxin_Fe_BS"/>
</dbReference>
<evidence type="ECO:0000313" key="4">
    <source>
        <dbReference type="Proteomes" id="UP000285693"/>
    </source>
</evidence>
<sequence>MSDFKSIADVPEMLELWDFDKNPEDPKTVSSISRLPYYWKCKLCGYEWPTTPRTRTRTKGKCPACKGTGKRPDTIKDIPFLMEQWDFNKNTVDPATILISSKKKFFWKCKKCGKEWPTSPQSRYDAKGKCPSCDSNKSVQPGVNDVFTLVPELKKIYDFEKNKNIDIEHQGWSSRERIACKCPDCGREWTTIINSQILKEGDSYRIIGCDHKNRKTRQHVPFVSESPTLMRFWDNEKNSLDPSTTSSASDIAAYWKCPDCGYSWSAGIRSRDRSKNSKCPCCQNLKKFVPGINDALTLLPDLKRLYDFEKNVGIDPLSLRIGDQSTYYWWKCPDCGYEWSSTITTRLDRKDGKIIVRQCQNCYYNSPDRLATVASKNKLMKFWDFEENKKLGLDPNLLSSHSADDAKWRCKKCGYHWTAKIRSRNGASDGCPNCDAHNVIIPGINDVLTLVPEFSDYYDFETNEANGIDIRKCRISSDQKVHFHCPKCDYEWDGTIVGRIGTDMLGNKYVFECPSCKDRNTRRIPYSLSHPKLVDLYNMERNICPLDDITPRQASSRLFYWRCPDCHTDFTAYVATVIRALDDITTICPKCSGTNSSPDESFASKFPEYLEAYADTNTVDPYTVAPYSTISVSWKCKNGHIREDSFGRINQAGIECPICRGTKLVKGINTFADYYPQYIPIYSPNNIWKPDELFYDSRRWLKWICNTCHGEYGAYVKEIVNGKECPFCSEKYPLPGFNTLAVKHPDIAAIWSEKNEISADETLVNGNNAVWTCPVCHGDYNAPINKVVDGNADCPYCNGRKLLPGFNSLATKYPDIAAMWSDKNNLSADQTLPNTTMAFWTCPTCHGDYPARINKVINGKVECPYCNNKKVLPGFNSLAVKYPDIANMWSKQNKLSADHVLPNTYVTTWTCPICHEDYSARIIDVINGVTDCPYCSGRKALPGKTSFAALHPDLMEDWDFIANYCLVNPDEILDTYSQKVWWNCKRSSEHKYPLSPADKVFYQKRHRESCPYCKGRRRKKKFF</sequence>
<evidence type="ECO:0000256" key="1">
    <source>
        <dbReference type="ARBA" id="ARBA00022723"/>
    </source>
</evidence>
<keyword evidence="1" id="KW-0479">Metal-binding</keyword>
<organism evidence="3 4">
    <name type="scientific">Coprococcus comes</name>
    <dbReference type="NCBI Taxonomy" id="410072"/>
    <lineage>
        <taxon>Bacteria</taxon>
        <taxon>Bacillati</taxon>
        <taxon>Bacillota</taxon>
        <taxon>Clostridia</taxon>
        <taxon>Lachnospirales</taxon>
        <taxon>Lachnospiraceae</taxon>
        <taxon>Coprococcus</taxon>
    </lineage>
</organism>
<feature type="domain" description="Treble clef zinc finger" evidence="2">
    <location>
        <begin position="14"/>
        <end position="67"/>
    </location>
</feature>
<dbReference type="AlphaFoldDB" id="A0A3R6BUU7"/>
<dbReference type="PANTHER" id="PTHR37317">
    <property type="entry name" value="BLR8090 PROTEIN"/>
    <property type="match status" value="1"/>
</dbReference>
<name>A0A3R6BUU7_9FIRM</name>
<feature type="domain" description="Treble clef zinc finger" evidence="2">
    <location>
        <begin position="685"/>
        <end position="731"/>
    </location>
</feature>
<comment type="caution">
    <text evidence="3">The sequence shown here is derived from an EMBL/GenBank/DDBJ whole genome shotgun (WGS) entry which is preliminary data.</text>
</comment>
<dbReference type="EMBL" id="QRXY01000002">
    <property type="protein sequence ID" value="RGU47255.1"/>
    <property type="molecule type" value="Genomic_DNA"/>
</dbReference>
<feature type="domain" description="Treble clef zinc finger" evidence="2">
    <location>
        <begin position="885"/>
        <end position="938"/>
    </location>
</feature>
<dbReference type="GO" id="GO:0046872">
    <property type="term" value="F:metal ion binding"/>
    <property type="evidence" value="ECO:0007669"/>
    <property type="project" value="UniProtKB-KW"/>
</dbReference>
<evidence type="ECO:0000313" key="3">
    <source>
        <dbReference type="EMBL" id="RGU47255.1"/>
    </source>
</evidence>
<dbReference type="RefSeq" id="WP_117823190.1">
    <property type="nucleotide sequence ID" value="NZ_QRXY01000002.1"/>
</dbReference>
<reference evidence="3 4" key="1">
    <citation type="submission" date="2018-08" db="EMBL/GenBank/DDBJ databases">
        <title>A genome reference for cultivated species of the human gut microbiota.</title>
        <authorList>
            <person name="Zou Y."/>
            <person name="Xue W."/>
            <person name="Luo G."/>
        </authorList>
    </citation>
    <scope>NUCLEOTIDE SEQUENCE [LARGE SCALE GENOMIC DNA]</scope>
    <source>
        <strain evidence="3 4">AF16-31</strain>
    </source>
</reference>
<dbReference type="PROSITE" id="PS00202">
    <property type="entry name" value="RUBREDOXIN"/>
    <property type="match status" value="1"/>
</dbReference>
<dbReference type="Pfam" id="PF14311">
    <property type="entry name" value="DUF4379"/>
    <property type="match status" value="10"/>
</dbReference>
<feature type="domain" description="Treble clef zinc finger" evidence="2">
    <location>
        <begin position="379"/>
        <end position="435"/>
    </location>
</feature>